<dbReference type="GO" id="GO:0046872">
    <property type="term" value="F:metal ion binding"/>
    <property type="evidence" value="ECO:0007669"/>
    <property type="project" value="UniProtKB-KW"/>
</dbReference>
<dbReference type="Pfam" id="PF24827">
    <property type="entry name" value="AstE_AspA_cat"/>
    <property type="match status" value="1"/>
</dbReference>
<dbReference type="AlphaFoldDB" id="A0A091B9S9"/>
<evidence type="ECO:0000256" key="5">
    <source>
        <dbReference type="SAM" id="MobiDB-lite"/>
    </source>
</evidence>
<proteinExistence type="predicted"/>
<dbReference type="InterPro" id="IPR053138">
    <property type="entry name" value="N-alpha-Ac-DABA_deacetylase"/>
</dbReference>
<dbReference type="InterPro" id="IPR055438">
    <property type="entry name" value="AstE_AspA_cat"/>
</dbReference>
<dbReference type="Proteomes" id="UP000029392">
    <property type="component" value="Unassembled WGS sequence"/>
</dbReference>
<organism evidence="8 9">
    <name type="scientific">Arenimonas malthae CC-JY-1</name>
    <dbReference type="NCBI Taxonomy" id="1384054"/>
    <lineage>
        <taxon>Bacteria</taxon>
        <taxon>Pseudomonadati</taxon>
        <taxon>Pseudomonadota</taxon>
        <taxon>Gammaproteobacteria</taxon>
        <taxon>Lysobacterales</taxon>
        <taxon>Lysobacteraceae</taxon>
        <taxon>Arenimonas</taxon>
    </lineage>
</organism>
<gene>
    <name evidence="8" type="ORF">N790_06420</name>
</gene>
<evidence type="ECO:0000256" key="3">
    <source>
        <dbReference type="ARBA" id="ARBA00022801"/>
    </source>
</evidence>
<dbReference type="PANTHER" id="PTHR37326">
    <property type="entry name" value="BLL3975 PROTEIN"/>
    <property type="match status" value="1"/>
</dbReference>
<sequence>MRRLRGGMNRARLLLLSALFAAGPLAAQDFPVDPPAGAGPAAGTTPPETLASPQEFLSPLAELVTPLAILDRLVVPGTRMQLEWRPGGGISANEIPSPVVVTRGAKPGPVLCLVAGVHGDEINGVEIVRRLSHSVDPTRLSGTVIGVPIVNVHGYSRGTRYLPDRRDLNRFFPGTRNGSIASRIANAFFQDIVSHCDMLVDFHTGSFDRSNLPQVRADLTHPDVIEFSRSFGNTVVLHSPGNKGMLRVAATAVGIPAVTFEAGAPTRLEPTEIAQAVAAIERLMQQSGMREDPEAAEDAALVPDPAAIGVAHPEPAPIFLDSRWVRANSGGLLISDVTLGQRVQSGQRLGRVIDPLSNVERYILAPVAGRIIGMAQNQAVLPGYAAFHLGTETSEQQAVREAAEPHSPDPVAEDPDPEERPEAPELSEGEDYE</sequence>
<feature type="domain" description="Succinylglutamate desuccinylase/Aspartoacylase catalytic" evidence="7">
    <location>
        <begin position="107"/>
        <end position="285"/>
    </location>
</feature>
<dbReference type="SUPFAM" id="SSF53187">
    <property type="entry name" value="Zn-dependent exopeptidases"/>
    <property type="match status" value="1"/>
</dbReference>
<comment type="cofactor">
    <cofactor evidence="1">
        <name>Zn(2+)</name>
        <dbReference type="ChEBI" id="CHEBI:29105"/>
    </cofactor>
</comment>
<feature type="region of interest" description="Disordered" evidence="5">
    <location>
        <begin position="393"/>
        <end position="433"/>
    </location>
</feature>
<evidence type="ECO:0000259" key="7">
    <source>
        <dbReference type="Pfam" id="PF24827"/>
    </source>
</evidence>
<dbReference type="eggNOG" id="COG3608">
    <property type="taxonomic scope" value="Bacteria"/>
</dbReference>
<evidence type="ECO:0000313" key="8">
    <source>
        <dbReference type="EMBL" id="KFN48451.1"/>
    </source>
</evidence>
<dbReference type="PANTHER" id="PTHR37326:SF2">
    <property type="entry name" value="SUCCINYLGLUTAMATE DESUCCINYLASE_ASPARTOACYLASE FAMILY PROTEIN"/>
    <property type="match status" value="1"/>
</dbReference>
<dbReference type="CDD" id="cd06251">
    <property type="entry name" value="M14_ASTE_ASPA-like"/>
    <property type="match status" value="1"/>
</dbReference>
<reference evidence="8 9" key="1">
    <citation type="submission" date="2013-09" db="EMBL/GenBank/DDBJ databases">
        <title>Genome sequencing of Arenimonas malthae.</title>
        <authorList>
            <person name="Chen F."/>
            <person name="Wang G."/>
        </authorList>
    </citation>
    <scope>NUCLEOTIDE SEQUENCE [LARGE SCALE GENOMIC DNA]</scope>
    <source>
        <strain evidence="8 9">CC-JY-1</strain>
    </source>
</reference>
<protein>
    <recommendedName>
        <fullName evidence="7">Succinylglutamate desuccinylase/Aspartoacylase catalytic domain-containing protein</fullName>
    </recommendedName>
</protein>
<evidence type="ECO:0000256" key="4">
    <source>
        <dbReference type="ARBA" id="ARBA00022833"/>
    </source>
</evidence>
<keyword evidence="4" id="KW-0862">Zinc</keyword>
<keyword evidence="3" id="KW-0378">Hydrolase</keyword>
<dbReference type="EMBL" id="AVCH01000151">
    <property type="protein sequence ID" value="KFN48451.1"/>
    <property type="molecule type" value="Genomic_DNA"/>
</dbReference>
<feature type="compositionally biased region" description="Acidic residues" evidence="5">
    <location>
        <begin position="424"/>
        <end position="433"/>
    </location>
</feature>
<feature type="chain" id="PRO_5001869462" description="Succinylglutamate desuccinylase/Aspartoacylase catalytic domain-containing protein" evidence="6">
    <location>
        <begin position="28"/>
        <end position="433"/>
    </location>
</feature>
<dbReference type="STRING" id="1384054.N790_06420"/>
<feature type="signal peptide" evidence="6">
    <location>
        <begin position="1"/>
        <end position="27"/>
    </location>
</feature>
<keyword evidence="6" id="KW-0732">Signal</keyword>
<dbReference type="PATRIC" id="fig|1384054.3.peg.1298"/>
<evidence type="ECO:0000256" key="1">
    <source>
        <dbReference type="ARBA" id="ARBA00001947"/>
    </source>
</evidence>
<feature type="compositionally biased region" description="Low complexity" evidence="5">
    <location>
        <begin position="35"/>
        <end position="50"/>
    </location>
</feature>
<evidence type="ECO:0000313" key="9">
    <source>
        <dbReference type="Proteomes" id="UP000029392"/>
    </source>
</evidence>
<keyword evidence="9" id="KW-1185">Reference proteome</keyword>
<dbReference type="Gene3D" id="3.40.630.10">
    <property type="entry name" value="Zn peptidases"/>
    <property type="match status" value="1"/>
</dbReference>
<keyword evidence="2" id="KW-0479">Metal-binding</keyword>
<name>A0A091B9S9_9GAMM</name>
<comment type="caution">
    <text evidence="8">The sequence shown here is derived from an EMBL/GenBank/DDBJ whole genome shotgun (WGS) entry which is preliminary data.</text>
</comment>
<evidence type="ECO:0000256" key="6">
    <source>
        <dbReference type="SAM" id="SignalP"/>
    </source>
</evidence>
<feature type="region of interest" description="Disordered" evidence="5">
    <location>
        <begin position="31"/>
        <end position="50"/>
    </location>
</feature>
<accession>A0A091B9S9</accession>
<evidence type="ECO:0000256" key="2">
    <source>
        <dbReference type="ARBA" id="ARBA00022723"/>
    </source>
</evidence>
<dbReference type="GO" id="GO:0016788">
    <property type="term" value="F:hydrolase activity, acting on ester bonds"/>
    <property type="evidence" value="ECO:0007669"/>
    <property type="project" value="InterPro"/>
</dbReference>